<keyword evidence="2" id="KW-1185">Reference proteome</keyword>
<evidence type="ECO:0008006" key="3">
    <source>
        <dbReference type="Google" id="ProtNLM"/>
    </source>
</evidence>
<protein>
    <recommendedName>
        <fullName evidence="3">Copia protein</fullName>
    </recommendedName>
</protein>
<dbReference type="OrthoDB" id="414945at2759"/>
<proteinExistence type="predicted"/>
<evidence type="ECO:0000313" key="2">
    <source>
        <dbReference type="Proteomes" id="UP000257109"/>
    </source>
</evidence>
<comment type="caution">
    <text evidence="1">The sequence shown here is derived from an EMBL/GenBank/DDBJ whole genome shotgun (WGS) entry which is preliminary data.</text>
</comment>
<dbReference type="EMBL" id="QJKJ01011690">
    <property type="protein sequence ID" value="RDX70482.1"/>
    <property type="molecule type" value="Genomic_DNA"/>
</dbReference>
<organism evidence="1 2">
    <name type="scientific">Mucuna pruriens</name>
    <name type="common">Velvet bean</name>
    <name type="synonym">Dolichos pruriens</name>
    <dbReference type="NCBI Taxonomy" id="157652"/>
    <lineage>
        <taxon>Eukaryota</taxon>
        <taxon>Viridiplantae</taxon>
        <taxon>Streptophyta</taxon>
        <taxon>Embryophyta</taxon>
        <taxon>Tracheophyta</taxon>
        <taxon>Spermatophyta</taxon>
        <taxon>Magnoliopsida</taxon>
        <taxon>eudicotyledons</taxon>
        <taxon>Gunneridae</taxon>
        <taxon>Pentapetalae</taxon>
        <taxon>rosids</taxon>
        <taxon>fabids</taxon>
        <taxon>Fabales</taxon>
        <taxon>Fabaceae</taxon>
        <taxon>Papilionoideae</taxon>
        <taxon>50 kb inversion clade</taxon>
        <taxon>NPAAA clade</taxon>
        <taxon>indigoferoid/millettioid clade</taxon>
        <taxon>Phaseoleae</taxon>
        <taxon>Mucuna</taxon>
    </lineage>
</organism>
<dbReference type="AlphaFoldDB" id="A0A371EWS5"/>
<evidence type="ECO:0000313" key="1">
    <source>
        <dbReference type="EMBL" id="RDX70482.1"/>
    </source>
</evidence>
<name>A0A371EWS5_MUCPR</name>
<feature type="non-terminal residue" evidence="1">
    <location>
        <position position="1"/>
    </location>
</feature>
<gene>
    <name evidence="1" type="ORF">CR513_50271</name>
</gene>
<accession>A0A371EWS5</accession>
<reference evidence="1" key="1">
    <citation type="submission" date="2018-05" db="EMBL/GenBank/DDBJ databases">
        <title>Draft genome of Mucuna pruriens seed.</title>
        <authorList>
            <person name="Nnadi N.E."/>
            <person name="Vos R."/>
            <person name="Hasami M.H."/>
            <person name="Devisetty U.K."/>
            <person name="Aguiy J.C."/>
        </authorList>
    </citation>
    <scope>NUCLEOTIDE SEQUENCE [LARGE SCALE GENOMIC DNA]</scope>
    <source>
        <strain evidence="1">JCA_2017</strain>
    </source>
</reference>
<dbReference type="Proteomes" id="UP000257109">
    <property type="component" value="Unassembled WGS sequence"/>
</dbReference>
<sequence length="85" mass="9795">MKLYCDNHAVLHIAFNLVFHERTKHIEIDCNFVRKKLLAKEISLDVYPIKGRLEISLPQSQLQTSGADGDADIVYLQRNLSEEKL</sequence>